<dbReference type="Gene3D" id="3.30.70.1230">
    <property type="entry name" value="Nucleotide cyclase"/>
    <property type="match status" value="1"/>
</dbReference>
<dbReference type="Pfam" id="PF12773">
    <property type="entry name" value="DZR"/>
    <property type="match status" value="1"/>
</dbReference>
<dbReference type="Pfam" id="PF13191">
    <property type="entry name" value="AAA_16"/>
    <property type="match status" value="1"/>
</dbReference>
<evidence type="ECO:0000313" key="4">
    <source>
        <dbReference type="EMBL" id="MFC6671889.1"/>
    </source>
</evidence>
<dbReference type="RefSeq" id="WP_379910366.1">
    <property type="nucleotide sequence ID" value="NZ_JBHSWE010000001.1"/>
</dbReference>
<evidence type="ECO:0000256" key="1">
    <source>
        <dbReference type="ARBA" id="ARBA00022741"/>
    </source>
</evidence>
<dbReference type="InterPro" id="IPR011990">
    <property type="entry name" value="TPR-like_helical_dom_sf"/>
</dbReference>
<evidence type="ECO:0000313" key="5">
    <source>
        <dbReference type="Proteomes" id="UP001596422"/>
    </source>
</evidence>
<sequence length="1138" mass="125936">MRCAGCGFDNPQGARFCNQCGGALVHSCPRCGHTLRPTAKFCDECGTALVQAAAGTVAPPVTLAPIHYTPQHLAERIMAEQAAFKARGDSGGERKIVTALFADMAGSTALIQNLDPEEVRSLIDPILALMMEAVHHYEGYVAKSLGDGILALFGAPIAHEDHPQRALYAALRMQEAMRRYADRVRLEKEIPLQIRVGVHTGEVVVRSIHTEDLRTDYEPVGQSIHLASRMEGIATPGSIVVSDATHRLAEGYFEFKALGAIPVKGVTEPLSVYEVLGSGPLRTRLQVAARRGLAPFVGRQPELGQLSHALEQARNSHGQVVGVVGEPGVGKSRLFYEFRPRAQQDCLVLETFSVSHGKAFAYLPLIELLKTYLQIGQQDDERRRREKVTGKVLTLDRQLEDSLPYLFYLLGMAESNSSLSQMDAQLRRQRTFDAIRRLLMRESLDQPLVVIFEDLQWLDSETGAFLDYLVDGIASTRLLLLVNYRPEYRHDWGCRSYYTQLRLDPLGQAEAEELLSSLLGDDRSLAAIKPLIMAQTEGNPFFLEEVVQTLVEEQVLLGEPGHYRLEQAPETLHIPTTVQGVLTSRIDRLDSDEKELLQTLAVIGKEFPWSLVLQVVERPEEELRRLLSHLQAGEFLYERPAFPEVEYTFKHGLTQEVAYGSLLTERRSALHERSAQAIEALFPDQLEERCNELAHHYSRSGNVPKAVEYLQRAGEQALHRSANSEALEHLGAALALLARLPDTPERQRQELGLQLALGPVWMAIKGYAASEVDTTYSRALALGEQVGDAPGRFAALFGLDAYYLVGGALQPAREMAERLLQLAEREQDTDFLLEACGAVGVVLFPLGELEPTREHLEQGLALYDPRQHRSHAFLYGLDPGVLCLCYLALTLELMGESAQARAKNDEALTLAQQLAHPISLAFALDFAGELHLFRQEGAQAQARAEAAIELSAEQGFSYWLAHGCILQGWALAEQGDCDAGVEQVRQGLAAYRATGSEMFVTHFLGLLADILHRAGQTAEALPVLDEALALVERTRERFYEAELYRLRGECLLETPPAPAVGDETPEGCFLKAIEVARGQGARLLEWRAMLSLARLRLRQSRDEDARELLNELCKVNPENGGALVDTARALLGPLDEVK</sequence>
<proteinExistence type="predicted"/>
<dbReference type="Pfam" id="PF00211">
    <property type="entry name" value="Guanylate_cyc"/>
    <property type="match status" value="1"/>
</dbReference>
<dbReference type="PROSITE" id="PS50125">
    <property type="entry name" value="GUANYLATE_CYCLASE_2"/>
    <property type="match status" value="1"/>
</dbReference>
<dbReference type="SUPFAM" id="SSF55073">
    <property type="entry name" value="Nucleotide cyclase"/>
    <property type="match status" value="1"/>
</dbReference>
<dbReference type="Proteomes" id="UP001596422">
    <property type="component" value="Unassembled WGS sequence"/>
</dbReference>
<feature type="domain" description="Guanylate cyclase" evidence="3">
    <location>
        <begin position="98"/>
        <end position="231"/>
    </location>
</feature>
<dbReference type="SUPFAM" id="SSF48452">
    <property type="entry name" value="TPR-like"/>
    <property type="match status" value="2"/>
</dbReference>
<protein>
    <submittedName>
        <fullName evidence="4">Adenylate/guanylate cyclase domain-containing protein</fullName>
    </submittedName>
</protein>
<reference evidence="5" key="1">
    <citation type="journal article" date="2019" name="Int. J. Syst. Evol. Microbiol.">
        <title>The Global Catalogue of Microorganisms (GCM) 10K type strain sequencing project: providing services to taxonomists for standard genome sequencing and annotation.</title>
        <authorList>
            <consortium name="The Broad Institute Genomics Platform"/>
            <consortium name="The Broad Institute Genome Sequencing Center for Infectious Disease"/>
            <person name="Wu L."/>
            <person name="Ma J."/>
        </authorList>
    </citation>
    <scope>NUCLEOTIDE SEQUENCE [LARGE SCALE GENOMIC DNA]</scope>
    <source>
        <strain evidence="5">NBRC 111756</strain>
    </source>
</reference>
<dbReference type="InterPro" id="IPR001054">
    <property type="entry name" value="A/G_cyclase"/>
</dbReference>
<gene>
    <name evidence="4" type="ORF">ACFQDL_18840</name>
</gene>
<dbReference type="InterPro" id="IPR029787">
    <property type="entry name" value="Nucleotide_cyclase"/>
</dbReference>
<dbReference type="SMART" id="SM00044">
    <property type="entry name" value="CYCc"/>
    <property type="match status" value="1"/>
</dbReference>
<keyword evidence="2" id="KW-0067">ATP-binding</keyword>
<accession>A0ABW2A3E0</accession>
<comment type="caution">
    <text evidence="4">The sequence shown here is derived from an EMBL/GenBank/DDBJ whole genome shotgun (WGS) entry which is preliminary data.</text>
</comment>
<dbReference type="PANTHER" id="PTHR16305:SF28">
    <property type="entry name" value="GUANYLATE CYCLASE DOMAIN-CONTAINING PROTEIN"/>
    <property type="match status" value="1"/>
</dbReference>
<dbReference type="InterPro" id="IPR027417">
    <property type="entry name" value="P-loop_NTPase"/>
</dbReference>
<evidence type="ECO:0000259" key="3">
    <source>
        <dbReference type="PROSITE" id="PS50125"/>
    </source>
</evidence>
<name>A0ABW2A3E0_9GAMM</name>
<evidence type="ECO:0000256" key="2">
    <source>
        <dbReference type="ARBA" id="ARBA00022840"/>
    </source>
</evidence>
<dbReference type="Gene3D" id="1.25.40.10">
    <property type="entry name" value="Tetratricopeptide repeat domain"/>
    <property type="match status" value="2"/>
</dbReference>
<dbReference type="EMBL" id="JBHSWE010000001">
    <property type="protein sequence ID" value="MFC6671889.1"/>
    <property type="molecule type" value="Genomic_DNA"/>
</dbReference>
<dbReference type="SMART" id="SM00028">
    <property type="entry name" value="TPR"/>
    <property type="match status" value="5"/>
</dbReference>
<dbReference type="Gene3D" id="3.40.50.300">
    <property type="entry name" value="P-loop containing nucleotide triphosphate hydrolases"/>
    <property type="match status" value="1"/>
</dbReference>
<keyword evidence="1" id="KW-0547">Nucleotide-binding</keyword>
<dbReference type="SUPFAM" id="SSF52540">
    <property type="entry name" value="P-loop containing nucleoside triphosphate hydrolases"/>
    <property type="match status" value="1"/>
</dbReference>
<keyword evidence="5" id="KW-1185">Reference proteome</keyword>
<dbReference type="PANTHER" id="PTHR16305">
    <property type="entry name" value="TESTICULAR SOLUBLE ADENYLYL CYCLASE"/>
    <property type="match status" value="1"/>
</dbReference>
<dbReference type="InterPro" id="IPR025874">
    <property type="entry name" value="DZR"/>
</dbReference>
<dbReference type="InterPro" id="IPR041664">
    <property type="entry name" value="AAA_16"/>
</dbReference>
<dbReference type="InterPro" id="IPR019734">
    <property type="entry name" value="TPR_rpt"/>
</dbReference>
<organism evidence="4 5">
    <name type="scientific">Marinobacterium aestuariivivens</name>
    <dbReference type="NCBI Taxonomy" id="1698799"/>
    <lineage>
        <taxon>Bacteria</taxon>
        <taxon>Pseudomonadati</taxon>
        <taxon>Pseudomonadota</taxon>
        <taxon>Gammaproteobacteria</taxon>
        <taxon>Oceanospirillales</taxon>
        <taxon>Oceanospirillaceae</taxon>
        <taxon>Marinobacterium</taxon>
    </lineage>
</organism>
<dbReference type="CDD" id="cd07302">
    <property type="entry name" value="CHD"/>
    <property type="match status" value="1"/>
</dbReference>